<dbReference type="Gene3D" id="3.90.420.10">
    <property type="entry name" value="Oxidoreductase, molybdopterin-binding domain"/>
    <property type="match status" value="1"/>
</dbReference>
<dbReference type="Pfam" id="PF00174">
    <property type="entry name" value="Oxidored_molyb"/>
    <property type="match status" value="1"/>
</dbReference>
<dbReference type="SUPFAM" id="SSF56524">
    <property type="entry name" value="Oxidoreductase molybdopterin-binding domain"/>
    <property type="match status" value="1"/>
</dbReference>
<keyword evidence="4" id="KW-1185">Reference proteome</keyword>
<reference evidence="4" key="1">
    <citation type="journal article" date="2019" name="Int. J. Syst. Evol. Microbiol.">
        <title>The Global Catalogue of Microorganisms (GCM) 10K type strain sequencing project: providing services to taxonomists for standard genome sequencing and annotation.</title>
        <authorList>
            <consortium name="The Broad Institute Genomics Platform"/>
            <consortium name="The Broad Institute Genome Sequencing Center for Infectious Disease"/>
            <person name="Wu L."/>
            <person name="Ma J."/>
        </authorList>
    </citation>
    <scope>NUCLEOTIDE SEQUENCE [LARGE SCALE GENOMIC DNA]</scope>
    <source>
        <strain evidence="4">JCM 17190</strain>
    </source>
</reference>
<protein>
    <recommendedName>
        <fullName evidence="2">Oxidoreductase molybdopterin-binding domain-containing protein</fullName>
    </recommendedName>
</protein>
<dbReference type="Proteomes" id="UP001399917">
    <property type="component" value="Unassembled WGS sequence"/>
</dbReference>
<accession>A0ABP7K1Y2</accession>
<proteinExistence type="predicted"/>
<dbReference type="InterPro" id="IPR036374">
    <property type="entry name" value="OxRdtase_Mopterin-bd_sf"/>
</dbReference>
<feature type="domain" description="Oxidoreductase molybdopterin-binding" evidence="2">
    <location>
        <begin position="58"/>
        <end position="129"/>
    </location>
</feature>
<name>A0ABP7K1Y2_9RHOB</name>
<evidence type="ECO:0000259" key="2">
    <source>
        <dbReference type="Pfam" id="PF00174"/>
    </source>
</evidence>
<comment type="caution">
    <text evidence="3">The sequence shown here is derived from an EMBL/GenBank/DDBJ whole genome shotgun (WGS) entry which is preliminary data.</text>
</comment>
<evidence type="ECO:0000313" key="3">
    <source>
        <dbReference type="EMBL" id="GAA3862792.1"/>
    </source>
</evidence>
<evidence type="ECO:0000313" key="4">
    <source>
        <dbReference type="Proteomes" id="UP001399917"/>
    </source>
</evidence>
<dbReference type="RefSeq" id="WP_344844888.1">
    <property type="nucleotide sequence ID" value="NZ_BAABDF010000006.1"/>
</dbReference>
<organism evidence="3 4">
    <name type="scientific">Celeribacter arenosi</name>
    <dbReference type="NCBI Taxonomy" id="792649"/>
    <lineage>
        <taxon>Bacteria</taxon>
        <taxon>Pseudomonadati</taxon>
        <taxon>Pseudomonadota</taxon>
        <taxon>Alphaproteobacteria</taxon>
        <taxon>Rhodobacterales</taxon>
        <taxon>Roseobacteraceae</taxon>
        <taxon>Celeribacter</taxon>
    </lineage>
</organism>
<gene>
    <name evidence="3" type="ORF">GCM10022404_11660</name>
</gene>
<dbReference type="EMBL" id="BAABDF010000006">
    <property type="protein sequence ID" value="GAA3862792.1"/>
    <property type="molecule type" value="Genomic_DNA"/>
</dbReference>
<sequence>MLNIAKTVAAAALTLMPMGAFAEDVLLSVTVKGETLTFERTALEAMPVAEFTTTTIWTEGEQTFTGVTLHDLLSELDVQDGVIKATAINDYAIEIPYADITEDAPIIAYLRNGEEMSVRDKGPLWVVYPYDTAPEFRNEVAYSRSIWQLDRIDIQE</sequence>
<feature type="signal peptide" evidence="1">
    <location>
        <begin position="1"/>
        <end position="22"/>
    </location>
</feature>
<keyword evidence="1" id="KW-0732">Signal</keyword>
<feature type="chain" id="PRO_5047398307" description="Oxidoreductase molybdopterin-binding domain-containing protein" evidence="1">
    <location>
        <begin position="23"/>
        <end position="156"/>
    </location>
</feature>
<evidence type="ECO:0000256" key="1">
    <source>
        <dbReference type="SAM" id="SignalP"/>
    </source>
</evidence>
<dbReference type="InterPro" id="IPR000572">
    <property type="entry name" value="OxRdtase_Mopterin-bd_dom"/>
</dbReference>